<feature type="region of interest" description="Disordered" evidence="1">
    <location>
        <begin position="41"/>
        <end position="111"/>
    </location>
</feature>
<organism evidence="3 4">
    <name type="scientific">Plantactinospora veratri</name>
    <dbReference type="NCBI Taxonomy" id="1436122"/>
    <lineage>
        <taxon>Bacteria</taxon>
        <taxon>Bacillati</taxon>
        <taxon>Actinomycetota</taxon>
        <taxon>Actinomycetes</taxon>
        <taxon>Micromonosporales</taxon>
        <taxon>Micromonosporaceae</taxon>
        <taxon>Plantactinospora</taxon>
    </lineage>
</organism>
<feature type="compositionally biased region" description="Low complexity" evidence="1">
    <location>
        <begin position="211"/>
        <end position="223"/>
    </location>
</feature>
<feature type="compositionally biased region" description="Low complexity" evidence="1">
    <location>
        <begin position="94"/>
        <end position="104"/>
    </location>
</feature>
<dbReference type="PROSITE" id="PS51257">
    <property type="entry name" value="PROKAR_LIPOPROTEIN"/>
    <property type="match status" value="1"/>
</dbReference>
<reference evidence="3 4" key="1">
    <citation type="submission" date="2024-01" db="EMBL/GenBank/DDBJ databases">
        <title>Genome insights into Plantactinospora veratri sp. nov.</title>
        <authorList>
            <person name="Wang L."/>
        </authorList>
    </citation>
    <scope>NUCLEOTIDE SEQUENCE [LARGE SCALE GENOMIC DNA]</scope>
    <source>
        <strain evidence="3 4">NEAU-FHS4</strain>
    </source>
</reference>
<gene>
    <name evidence="3" type="ORF">V1634_03945</name>
</gene>
<dbReference type="RefSeq" id="WP_331206350.1">
    <property type="nucleotide sequence ID" value="NZ_JAZGQL010000003.1"/>
</dbReference>
<keyword evidence="4" id="KW-1185">Reference proteome</keyword>
<keyword evidence="2" id="KW-0732">Signal</keyword>
<evidence type="ECO:0008006" key="5">
    <source>
        <dbReference type="Google" id="ProtNLM"/>
    </source>
</evidence>
<proteinExistence type="predicted"/>
<dbReference type="Proteomes" id="UP001339911">
    <property type="component" value="Unassembled WGS sequence"/>
</dbReference>
<feature type="signal peptide" evidence="2">
    <location>
        <begin position="1"/>
        <end position="21"/>
    </location>
</feature>
<evidence type="ECO:0000313" key="3">
    <source>
        <dbReference type="EMBL" id="MEE6305984.1"/>
    </source>
</evidence>
<comment type="caution">
    <text evidence="3">The sequence shown here is derived from an EMBL/GenBank/DDBJ whole genome shotgun (WGS) entry which is preliminary data.</text>
</comment>
<evidence type="ECO:0000256" key="2">
    <source>
        <dbReference type="SAM" id="SignalP"/>
    </source>
</evidence>
<sequence length="456" mass="46858">MRRVKLSLAVLLTAGTLLGCAGPGAPGGPVEIPDEVLLRSDDLGGAEISAGGPEAPHSLPPRPCAGTPGGPSSPATPPATPPAASGAVSGTVRAAPSGSASSGPDRPEPLAERTINATMGRYRIYEYVGRYPAGLVDRAMAALRDELSRCGRPAEGEDWKVLAEETAGLLLLRSYSGGDATAAYYVGVAGDYLVAVLVTGTRMPDGDPTTASGLGSTALARAGGTRGTPAPPSTAAGPAEWGTYQAEVTGLRRGPDPRTLLVDVAVPAGGPDCARNPRVGWYTEENGLIYANIVVDSAGAGQVGGCPTQAPGVARLTSPKPVGDRVVVLNQQPWAPDGTGYRRCSADLGCTPPADHCDSTWVLAAIKGMDVPRNSSRKMERCDGTWLVMTLDLNSTQCGAGGRPGCSAPPARYRYFLRFESAGWRTVHRTTAPGCADVATVRPDFPPALCRTLPAP</sequence>
<feature type="chain" id="PRO_5045058266" description="Lipoprotein" evidence="2">
    <location>
        <begin position="22"/>
        <end position="456"/>
    </location>
</feature>
<dbReference type="EMBL" id="JAZGQL010000003">
    <property type="protein sequence ID" value="MEE6305984.1"/>
    <property type="molecule type" value="Genomic_DNA"/>
</dbReference>
<name>A0ABU7S8A5_9ACTN</name>
<evidence type="ECO:0000256" key="1">
    <source>
        <dbReference type="SAM" id="MobiDB-lite"/>
    </source>
</evidence>
<feature type="region of interest" description="Disordered" evidence="1">
    <location>
        <begin position="205"/>
        <end position="240"/>
    </location>
</feature>
<evidence type="ECO:0000313" key="4">
    <source>
        <dbReference type="Proteomes" id="UP001339911"/>
    </source>
</evidence>
<protein>
    <recommendedName>
        <fullName evidence="5">Lipoprotein</fullName>
    </recommendedName>
</protein>
<accession>A0ABU7S8A5</accession>